<gene>
    <name evidence="2" type="ORF">M9Y10_010921</name>
</gene>
<reference evidence="2 3" key="1">
    <citation type="submission" date="2024-04" db="EMBL/GenBank/DDBJ databases">
        <title>Tritrichomonas musculus Genome.</title>
        <authorList>
            <person name="Alves-Ferreira E."/>
            <person name="Grigg M."/>
            <person name="Lorenzi H."/>
            <person name="Galac M."/>
        </authorList>
    </citation>
    <scope>NUCLEOTIDE SEQUENCE [LARGE SCALE GENOMIC DNA]</scope>
    <source>
        <strain evidence="2 3">EAF2021</strain>
    </source>
</reference>
<evidence type="ECO:0000259" key="1">
    <source>
        <dbReference type="PROSITE" id="PS50011"/>
    </source>
</evidence>
<accession>A0ABR2IM05</accession>
<protein>
    <recommendedName>
        <fullName evidence="1">Protein kinase domain-containing protein</fullName>
    </recommendedName>
</protein>
<dbReference type="PROSITE" id="PS50011">
    <property type="entry name" value="PROTEIN_KINASE_DOM"/>
    <property type="match status" value="1"/>
</dbReference>
<dbReference type="Pfam" id="PF00069">
    <property type="entry name" value="Pkinase"/>
    <property type="match status" value="1"/>
</dbReference>
<dbReference type="SUPFAM" id="SSF56112">
    <property type="entry name" value="Protein kinase-like (PK-like)"/>
    <property type="match status" value="1"/>
</dbReference>
<proteinExistence type="predicted"/>
<dbReference type="EMBL" id="JAPFFF010000016">
    <property type="protein sequence ID" value="KAK8865378.1"/>
    <property type="molecule type" value="Genomic_DNA"/>
</dbReference>
<comment type="caution">
    <text evidence="2">The sequence shown here is derived from an EMBL/GenBank/DDBJ whole genome shotgun (WGS) entry which is preliminary data.</text>
</comment>
<dbReference type="Proteomes" id="UP001470230">
    <property type="component" value="Unassembled WGS sequence"/>
</dbReference>
<evidence type="ECO:0000313" key="3">
    <source>
        <dbReference type="Proteomes" id="UP001470230"/>
    </source>
</evidence>
<dbReference type="PANTHER" id="PTHR23257:SF958">
    <property type="entry name" value="SERINE_THREONINE-PROTEIN KINASE WNK4"/>
    <property type="match status" value="1"/>
</dbReference>
<keyword evidence="3" id="KW-1185">Reference proteome</keyword>
<dbReference type="PANTHER" id="PTHR23257">
    <property type="entry name" value="SERINE-THREONINE PROTEIN KINASE"/>
    <property type="match status" value="1"/>
</dbReference>
<dbReference type="InterPro" id="IPR000719">
    <property type="entry name" value="Prot_kinase_dom"/>
</dbReference>
<organism evidence="2 3">
    <name type="scientific">Tritrichomonas musculus</name>
    <dbReference type="NCBI Taxonomy" id="1915356"/>
    <lineage>
        <taxon>Eukaryota</taxon>
        <taxon>Metamonada</taxon>
        <taxon>Parabasalia</taxon>
        <taxon>Tritrichomonadida</taxon>
        <taxon>Tritrichomonadidae</taxon>
        <taxon>Tritrichomonas</taxon>
    </lineage>
</organism>
<evidence type="ECO:0000313" key="2">
    <source>
        <dbReference type="EMBL" id="KAK8865378.1"/>
    </source>
</evidence>
<dbReference type="InterPro" id="IPR011009">
    <property type="entry name" value="Kinase-like_dom_sf"/>
</dbReference>
<dbReference type="InterPro" id="IPR050167">
    <property type="entry name" value="Ser_Thr_protein_kinase"/>
</dbReference>
<name>A0ABR2IM05_9EUKA</name>
<feature type="domain" description="Protein kinase" evidence="1">
    <location>
        <begin position="1"/>
        <end position="127"/>
    </location>
</feature>
<dbReference type="Gene3D" id="1.10.510.10">
    <property type="entry name" value="Transferase(Phosphotransferase) domain 1"/>
    <property type="match status" value="1"/>
</dbReference>
<sequence length="127" mass="14403">MHSSSTNETKKKHKKKSITGTDKSIIAYKIAEAIAYVHSKNIMHRNLSCQTVVLDKEMNPYIVDFGSSRFLPEDESLLLTIGVGTERVKAPELTNDTRYGHKIDVFSYAMMLYEMLSGHIAFENLMT</sequence>